<name>A0A2T0YLS0_9MICC</name>
<accession>A0A2T0YLS0</accession>
<proteinExistence type="predicted"/>
<gene>
    <name evidence="2" type="ORF">BCL67_107124</name>
</gene>
<feature type="transmembrane region" description="Helical" evidence="1">
    <location>
        <begin position="47"/>
        <end position="73"/>
    </location>
</feature>
<keyword evidence="1" id="KW-0812">Transmembrane</keyword>
<comment type="caution">
    <text evidence="2">The sequence shown here is derived from an EMBL/GenBank/DDBJ whole genome shotgun (WGS) entry which is preliminary data.</text>
</comment>
<dbReference type="OrthoDB" id="4939297at2"/>
<evidence type="ECO:0000313" key="2">
    <source>
        <dbReference type="EMBL" id="PRZ16199.1"/>
    </source>
</evidence>
<keyword evidence="3" id="KW-1185">Reference proteome</keyword>
<reference evidence="2 3" key="1">
    <citation type="submission" date="2018-03" db="EMBL/GenBank/DDBJ databases">
        <title>Comparative analysis of microorganisms from saline springs in Andes Mountain Range, Colombia.</title>
        <authorList>
            <person name="Rubin E."/>
        </authorList>
    </citation>
    <scope>NUCLEOTIDE SEQUENCE [LARGE SCALE GENOMIC DNA]</scope>
    <source>
        <strain evidence="2 3">CG 35</strain>
    </source>
</reference>
<evidence type="ECO:0000313" key="3">
    <source>
        <dbReference type="Proteomes" id="UP000238217"/>
    </source>
</evidence>
<evidence type="ECO:0000256" key="1">
    <source>
        <dbReference type="SAM" id="Phobius"/>
    </source>
</evidence>
<dbReference type="EMBL" id="PVTY01000007">
    <property type="protein sequence ID" value="PRZ16199.1"/>
    <property type="molecule type" value="Genomic_DNA"/>
</dbReference>
<dbReference type="AlphaFoldDB" id="A0A2T0YLS0"/>
<keyword evidence="1" id="KW-0472">Membrane</keyword>
<dbReference type="Proteomes" id="UP000238217">
    <property type="component" value="Unassembled WGS sequence"/>
</dbReference>
<organism evidence="2 3">
    <name type="scientific">Nesterenkonia sandarakina</name>
    <dbReference type="NCBI Taxonomy" id="272918"/>
    <lineage>
        <taxon>Bacteria</taxon>
        <taxon>Bacillati</taxon>
        <taxon>Actinomycetota</taxon>
        <taxon>Actinomycetes</taxon>
        <taxon>Micrococcales</taxon>
        <taxon>Micrococcaceae</taxon>
        <taxon>Nesterenkonia</taxon>
    </lineage>
</organism>
<protein>
    <submittedName>
        <fullName evidence="2">Uncharacterized protein</fullName>
    </submittedName>
</protein>
<sequence length="225" mass="23811">MAQTGRTTAAAVLLVLAAAVALLGVLLHHGFLVEYGIITDNALEGLVWGLTAGVSGVALVLVLVIAGIVLVLSRRTWIRWTAVAIPVIMLLTMLALTPLALRQKIEAQYDSVPRCVSEDSGEPAATAERQSQEAFDSLEHIGSFNRGGTSGVGGCDRSLEVSEEVDVLGHYRGALPETGWDVVDDDENHLRAQRDGMAFEVTLCPGGAVVWAGNDDDVSPPCQEP</sequence>
<keyword evidence="1" id="KW-1133">Transmembrane helix</keyword>
<feature type="transmembrane region" description="Helical" evidence="1">
    <location>
        <begin position="80"/>
        <end position="101"/>
    </location>
</feature>
<feature type="transmembrane region" description="Helical" evidence="1">
    <location>
        <begin position="7"/>
        <end position="27"/>
    </location>
</feature>
<dbReference type="RefSeq" id="WP_106122807.1">
    <property type="nucleotide sequence ID" value="NZ_PVTY01000007.1"/>
</dbReference>